<evidence type="ECO:0000313" key="2">
    <source>
        <dbReference type="Proteomes" id="UP001066276"/>
    </source>
</evidence>
<accession>A0AAV7LVR4</accession>
<dbReference type="AlphaFoldDB" id="A0AAV7LVR4"/>
<gene>
    <name evidence="1" type="ORF">NDU88_004802</name>
</gene>
<sequence>MADAACHPQLTVVCRQCRVPSCGVAVAERTPHRSWLMRQAGWGPDSNGLHSSPVLMGPLREPTGISTRTLVIAHVEHALCSSQLYFIISIPAPPSRTLHATKYGRARMALYMMHNS</sequence>
<comment type="caution">
    <text evidence="1">The sequence shown here is derived from an EMBL/GenBank/DDBJ whole genome shotgun (WGS) entry which is preliminary data.</text>
</comment>
<evidence type="ECO:0000313" key="1">
    <source>
        <dbReference type="EMBL" id="KAJ1091685.1"/>
    </source>
</evidence>
<protein>
    <submittedName>
        <fullName evidence="1">Uncharacterized protein</fullName>
    </submittedName>
</protein>
<name>A0AAV7LVR4_PLEWA</name>
<keyword evidence="2" id="KW-1185">Reference proteome</keyword>
<dbReference type="Proteomes" id="UP001066276">
    <property type="component" value="Chromosome 11"/>
</dbReference>
<reference evidence="1" key="1">
    <citation type="journal article" date="2022" name="bioRxiv">
        <title>Sequencing and chromosome-scale assembly of the giantPleurodeles waltlgenome.</title>
        <authorList>
            <person name="Brown T."/>
            <person name="Elewa A."/>
            <person name="Iarovenko S."/>
            <person name="Subramanian E."/>
            <person name="Araus A.J."/>
            <person name="Petzold A."/>
            <person name="Susuki M."/>
            <person name="Suzuki K.-i.T."/>
            <person name="Hayashi T."/>
            <person name="Toyoda A."/>
            <person name="Oliveira C."/>
            <person name="Osipova E."/>
            <person name="Leigh N.D."/>
            <person name="Simon A."/>
            <person name="Yun M.H."/>
        </authorList>
    </citation>
    <scope>NUCLEOTIDE SEQUENCE</scope>
    <source>
        <strain evidence="1">20211129_DDA</strain>
        <tissue evidence="1">Liver</tissue>
    </source>
</reference>
<proteinExistence type="predicted"/>
<dbReference type="EMBL" id="JANPWB010000015">
    <property type="protein sequence ID" value="KAJ1091685.1"/>
    <property type="molecule type" value="Genomic_DNA"/>
</dbReference>
<organism evidence="1 2">
    <name type="scientific">Pleurodeles waltl</name>
    <name type="common">Iberian ribbed newt</name>
    <dbReference type="NCBI Taxonomy" id="8319"/>
    <lineage>
        <taxon>Eukaryota</taxon>
        <taxon>Metazoa</taxon>
        <taxon>Chordata</taxon>
        <taxon>Craniata</taxon>
        <taxon>Vertebrata</taxon>
        <taxon>Euteleostomi</taxon>
        <taxon>Amphibia</taxon>
        <taxon>Batrachia</taxon>
        <taxon>Caudata</taxon>
        <taxon>Salamandroidea</taxon>
        <taxon>Salamandridae</taxon>
        <taxon>Pleurodelinae</taxon>
        <taxon>Pleurodeles</taxon>
    </lineage>
</organism>